<sequence>MNMFSIVICLTQLFALGVSKPVAFKGHLNFTELVEQYGYTPESHVVTTEDGYNIRLDRISGAPTSPEAPGKPVVYLLHGLGVASEAWILWTPNNSLAFLLADAGYDVWLGNIRGTTHGRSHQSLDPDKDREFWNFDLTTISTMDLPAQVDFILEKTGESKLTIIGHSMGTTLSYIFLSEKPTYNNKVNLVVSLAPIAYWHPKTLGIIRIFMNAAFETAKLLVAGPDINAEVMPHGPHVVKFADDYCNPNISDICLKFANIFMQKTTSPLSFEELRHLMEYAPAGSSLRLHHHYLQNINSGNFQKYDYESTAANIEHYGQETPSKYNLSNIDTPVVLIYIKNDFFSPEISTRILEKHLPNIVVSEAVPDKAFVHADFIFHKNVKAVIYDRVIKLIGEILKIERKL</sequence>
<dbReference type="GO" id="GO:0016788">
    <property type="term" value="F:hydrolase activity, acting on ester bonds"/>
    <property type="evidence" value="ECO:0007669"/>
    <property type="project" value="InterPro"/>
</dbReference>
<evidence type="ECO:0000256" key="1">
    <source>
        <dbReference type="ARBA" id="ARBA00010701"/>
    </source>
</evidence>
<keyword evidence="4 7" id="KW-0442">Lipid degradation</keyword>
<reference evidence="12" key="1">
    <citation type="submission" date="2025-08" db="UniProtKB">
        <authorList>
            <consortium name="RefSeq"/>
        </authorList>
    </citation>
    <scope>IDENTIFICATION</scope>
    <source>
        <strain evidence="12">USDA-PBARC FA_bdor</strain>
        <tissue evidence="12">Whole organism</tissue>
    </source>
</reference>
<keyword evidence="3 7" id="KW-0378">Hydrolase</keyword>
<dbReference type="Pfam" id="PF00561">
    <property type="entry name" value="Abhydrolase_1"/>
    <property type="match status" value="1"/>
</dbReference>
<evidence type="ECO:0000256" key="4">
    <source>
        <dbReference type="ARBA" id="ARBA00022963"/>
    </source>
</evidence>
<feature type="active site" description="Charge relay system" evidence="8">
    <location>
        <position position="342"/>
    </location>
</feature>
<evidence type="ECO:0000313" key="11">
    <source>
        <dbReference type="Proteomes" id="UP000694866"/>
    </source>
</evidence>
<evidence type="ECO:0000256" key="5">
    <source>
        <dbReference type="ARBA" id="ARBA00023098"/>
    </source>
</evidence>
<evidence type="ECO:0000256" key="9">
    <source>
        <dbReference type="SAM" id="SignalP"/>
    </source>
</evidence>
<dbReference type="SUPFAM" id="SSF53474">
    <property type="entry name" value="alpha/beta-Hydrolases"/>
    <property type="match status" value="1"/>
</dbReference>
<keyword evidence="11" id="KW-1185">Reference proteome</keyword>
<feature type="domain" description="AB hydrolase-1" evidence="10">
    <location>
        <begin position="72"/>
        <end position="200"/>
    </location>
</feature>
<dbReference type="PANTHER" id="PTHR11005">
    <property type="entry name" value="LYSOSOMAL ACID LIPASE-RELATED"/>
    <property type="match status" value="1"/>
</dbReference>
<evidence type="ECO:0000256" key="3">
    <source>
        <dbReference type="ARBA" id="ARBA00022801"/>
    </source>
</evidence>
<feature type="active site" description="Nucleophile" evidence="8">
    <location>
        <position position="167"/>
    </location>
</feature>
<evidence type="ECO:0000256" key="7">
    <source>
        <dbReference type="PIRNR" id="PIRNR000862"/>
    </source>
</evidence>
<keyword evidence="5" id="KW-0443">Lipid metabolism</keyword>
<dbReference type="InterPro" id="IPR000073">
    <property type="entry name" value="AB_hydrolase_1"/>
</dbReference>
<feature type="chain" id="PRO_5040293798" description="Lipase" evidence="9">
    <location>
        <begin position="20"/>
        <end position="404"/>
    </location>
</feature>
<dbReference type="RefSeq" id="XP_011301786.1">
    <property type="nucleotide sequence ID" value="XM_011303484.1"/>
</dbReference>
<feature type="active site" description="Charge relay system" evidence="8">
    <location>
        <position position="373"/>
    </location>
</feature>
<keyword evidence="6" id="KW-0325">Glycoprotein</keyword>
<organism evidence="11 12">
    <name type="scientific">Fopius arisanus</name>
    <dbReference type="NCBI Taxonomy" id="64838"/>
    <lineage>
        <taxon>Eukaryota</taxon>
        <taxon>Metazoa</taxon>
        <taxon>Ecdysozoa</taxon>
        <taxon>Arthropoda</taxon>
        <taxon>Hexapoda</taxon>
        <taxon>Insecta</taxon>
        <taxon>Pterygota</taxon>
        <taxon>Neoptera</taxon>
        <taxon>Endopterygota</taxon>
        <taxon>Hymenoptera</taxon>
        <taxon>Apocrita</taxon>
        <taxon>Ichneumonoidea</taxon>
        <taxon>Braconidae</taxon>
        <taxon>Opiinae</taxon>
        <taxon>Fopius</taxon>
    </lineage>
</organism>
<comment type="similarity">
    <text evidence="1 7">Belongs to the AB hydrolase superfamily. Lipase family.</text>
</comment>
<dbReference type="InterPro" id="IPR025483">
    <property type="entry name" value="Lipase_euk"/>
</dbReference>
<dbReference type="FunFam" id="3.40.50.1820:FF:000057">
    <property type="entry name" value="Lipase"/>
    <property type="match status" value="1"/>
</dbReference>
<dbReference type="InterPro" id="IPR029058">
    <property type="entry name" value="AB_hydrolase_fold"/>
</dbReference>
<evidence type="ECO:0000256" key="2">
    <source>
        <dbReference type="ARBA" id="ARBA00022729"/>
    </source>
</evidence>
<gene>
    <name evidence="12" type="primary">LOC105265753</name>
</gene>
<name>A0A9R1TZJ3_9HYME</name>
<feature type="signal peptide" evidence="9">
    <location>
        <begin position="1"/>
        <end position="19"/>
    </location>
</feature>
<keyword evidence="2 9" id="KW-0732">Signal</keyword>
<dbReference type="Proteomes" id="UP000694866">
    <property type="component" value="Unplaced"/>
</dbReference>
<dbReference type="PIRSF" id="PIRSF000862">
    <property type="entry name" value="Steryl_ester_lip"/>
    <property type="match status" value="1"/>
</dbReference>
<evidence type="ECO:0000259" key="10">
    <source>
        <dbReference type="Pfam" id="PF00561"/>
    </source>
</evidence>
<dbReference type="AlphaFoldDB" id="A0A9R1TZJ3"/>
<dbReference type="GO" id="GO:0016042">
    <property type="term" value="P:lipid catabolic process"/>
    <property type="evidence" value="ECO:0007669"/>
    <property type="project" value="UniProtKB-KW"/>
</dbReference>
<accession>A0A9R1TZJ3</accession>
<dbReference type="KEGG" id="fas:105265753"/>
<evidence type="ECO:0000313" key="12">
    <source>
        <dbReference type="RefSeq" id="XP_011301786.1"/>
    </source>
</evidence>
<dbReference type="GeneID" id="105265753"/>
<dbReference type="OrthoDB" id="9974421at2759"/>
<evidence type="ECO:0000256" key="8">
    <source>
        <dbReference type="PIRSR" id="PIRSR000862-1"/>
    </source>
</evidence>
<dbReference type="Gene3D" id="3.40.50.1820">
    <property type="entry name" value="alpha/beta hydrolase"/>
    <property type="match status" value="1"/>
</dbReference>
<protein>
    <recommendedName>
        <fullName evidence="7">Lipase</fullName>
    </recommendedName>
</protein>
<evidence type="ECO:0000256" key="6">
    <source>
        <dbReference type="ARBA" id="ARBA00023180"/>
    </source>
</evidence>
<proteinExistence type="inferred from homology"/>